<keyword evidence="3" id="KW-1185">Reference proteome</keyword>
<reference evidence="2 3" key="1">
    <citation type="submission" date="2022-05" db="EMBL/GenBank/DDBJ databases">
        <authorList>
            <consortium name="Genoscope - CEA"/>
            <person name="William W."/>
        </authorList>
    </citation>
    <scope>NUCLEOTIDE SEQUENCE [LARGE SCALE GENOMIC DNA]</scope>
</reference>
<protein>
    <submittedName>
        <fullName evidence="2">Uncharacterized protein</fullName>
    </submittedName>
</protein>
<feature type="compositionally biased region" description="Polar residues" evidence="1">
    <location>
        <begin position="104"/>
        <end position="115"/>
    </location>
</feature>
<feature type="region of interest" description="Disordered" evidence="1">
    <location>
        <begin position="80"/>
        <end position="126"/>
    </location>
</feature>
<organism evidence="2 3">
    <name type="scientific">Porites evermanni</name>
    <dbReference type="NCBI Taxonomy" id="104178"/>
    <lineage>
        <taxon>Eukaryota</taxon>
        <taxon>Metazoa</taxon>
        <taxon>Cnidaria</taxon>
        <taxon>Anthozoa</taxon>
        <taxon>Hexacorallia</taxon>
        <taxon>Scleractinia</taxon>
        <taxon>Fungiina</taxon>
        <taxon>Poritidae</taxon>
        <taxon>Porites</taxon>
    </lineage>
</organism>
<evidence type="ECO:0000313" key="2">
    <source>
        <dbReference type="EMBL" id="CAH3024366.1"/>
    </source>
</evidence>
<evidence type="ECO:0000313" key="3">
    <source>
        <dbReference type="Proteomes" id="UP001159427"/>
    </source>
</evidence>
<accession>A0ABN8M4C6</accession>
<dbReference type="EMBL" id="CALNXI010000301">
    <property type="protein sequence ID" value="CAH3024366.1"/>
    <property type="molecule type" value="Genomic_DNA"/>
</dbReference>
<dbReference type="Proteomes" id="UP001159427">
    <property type="component" value="Unassembled WGS sequence"/>
</dbReference>
<proteinExistence type="predicted"/>
<gene>
    <name evidence="2" type="ORF">PEVE_00022696</name>
</gene>
<sequence length="143" mass="15955">MKEDDEGLLSAFRRFEQHGGNPLFRAEFTPVGRNRSKAAMLRLCGYHVVEKWESECQEEKKTDPALKAFLDDLDMVPPLDPRDAFYGGRQGLSPCTPKPKTERTSNTVMSPSGANSAKGKTPDACYPELPSTVLHLERPLLPH</sequence>
<comment type="caution">
    <text evidence="2">The sequence shown here is derived from an EMBL/GenBank/DDBJ whole genome shotgun (WGS) entry which is preliminary data.</text>
</comment>
<evidence type="ECO:0000256" key="1">
    <source>
        <dbReference type="SAM" id="MobiDB-lite"/>
    </source>
</evidence>
<name>A0ABN8M4C6_9CNID</name>